<dbReference type="GO" id="GO:0032230">
    <property type="term" value="P:positive regulation of synaptic transmission, GABAergic"/>
    <property type="evidence" value="ECO:0007669"/>
    <property type="project" value="TreeGrafter"/>
</dbReference>
<evidence type="ECO:0000313" key="7">
    <source>
        <dbReference type="Proteomes" id="UP000095287"/>
    </source>
</evidence>
<dbReference type="Gene3D" id="1.10.287.70">
    <property type="match status" value="1"/>
</dbReference>
<keyword evidence="3 5" id="KW-1133">Transmembrane helix</keyword>
<dbReference type="PANTHER" id="PTHR46141:SF2">
    <property type="entry name" value="ION TRANSPORT DOMAIN-CONTAINING PROTEIN"/>
    <property type="match status" value="1"/>
</dbReference>
<dbReference type="GO" id="GO:0005261">
    <property type="term" value="F:monoatomic cation channel activity"/>
    <property type="evidence" value="ECO:0007669"/>
    <property type="project" value="InterPro"/>
</dbReference>
<feature type="transmembrane region" description="Helical" evidence="5">
    <location>
        <begin position="83"/>
        <end position="101"/>
    </location>
</feature>
<evidence type="ECO:0000256" key="4">
    <source>
        <dbReference type="ARBA" id="ARBA00023136"/>
    </source>
</evidence>
<reference evidence="8" key="1">
    <citation type="submission" date="2016-11" db="UniProtKB">
        <authorList>
            <consortium name="WormBaseParasite"/>
        </authorList>
    </citation>
    <scope>IDENTIFICATION</scope>
</reference>
<keyword evidence="7" id="KW-1185">Reference proteome</keyword>
<evidence type="ECO:0000256" key="3">
    <source>
        <dbReference type="ARBA" id="ARBA00022989"/>
    </source>
</evidence>
<feature type="transmembrane region" description="Helical" evidence="5">
    <location>
        <begin position="239"/>
        <end position="258"/>
    </location>
</feature>
<dbReference type="Pfam" id="PF00520">
    <property type="entry name" value="Ion_trans"/>
    <property type="match status" value="1"/>
</dbReference>
<accession>A0A1I7Z0S7</accession>
<dbReference type="Gene3D" id="1.20.120.350">
    <property type="entry name" value="Voltage-gated potassium channels. Chain C"/>
    <property type="match status" value="1"/>
</dbReference>
<dbReference type="GO" id="GO:0005886">
    <property type="term" value="C:plasma membrane"/>
    <property type="evidence" value="ECO:0007669"/>
    <property type="project" value="TreeGrafter"/>
</dbReference>
<organism evidence="7 8">
    <name type="scientific">Steinernema glaseri</name>
    <dbReference type="NCBI Taxonomy" id="37863"/>
    <lineage>
        <taxon>Eukaryota</taxon>
        <taxon>Metazoa</taxon>
        <taxon>Ecdysozoa</taxon>
        <taxon>Nematoda</taxon>
        <taxon>Chromadorea</taxon>
        <taxon>Rhabditida</taxon>
        <taxon>Tylenchina</taxon>
        <taxon>Panagrolaimomorpha</taxon>
        <taxon>Strongyloidoidea</taxon>
        <taxon>Steinernematidae</taxon>
        <taxon>Steinernema</taxon>
    </lineage>
</organism>
<comment type="subcellular location">
    <subcellularLocation>
        <location evidence="1">Membrane</location>
        <topology evidence="1">Multi-pass membrane protein</topology>
    </subcellularLocation>
</comment>
<name>A0A1I7Z0S7_9BILA</name>
<evidence type="ECO:0000259" key="6">
    <source>
        <dbReference type="Pfam" id="PF00520"/>
    </source>
</evidence>
<dbReference type="InterPro" id="IPR028823">
    <property type="entry name" value="NALCN"/>
</dbReference>
<sequence length="376" mass="43751">MSSLLDLLELPMFEKLLQIACVLSLVTVCMHTPRTIEMWPPLSYIVFVVDFFVTGFFCFECVAKMKFYGISRQKRDSYVQSRWSLFELFLLCLHVVSLLLHSNQIAARYFPQFELPQSHKISSTVRCMRPVVVIRIIKLQIKFKLPKNRIQQLLKRSREQVQNVCLFMTFFMMLYAIMGIQLFGRMDYHCVLPGTDPKNVTIADLAIPDTMCSKPGEGGYQCPDNMVCMKLDMTAKSEGYYGMFNNFVASLFTVYLAASEEGWVYVLYDCMDSLPSYLAFMYFATLIFFLAWLVKNVFIAVITETFAEIRVQFSEMWTKKEVAFDDDFRQKLEKRADGWRLIRLDADAKAMGSKMKKMQAVSLQWVCMAYMVVTKY</sequence>
<dbReference type="WBParaSite" id="L893_g21447.t1">
    <property type="protein sequence ID" value="L893_g21447.t1"/>
    <property type="gene ID" value="L893_g21447"/>
</dbReference>
<evidence type="ECO:0000256" key="2">
    <source>
        <dbReference type="ARBA" id="ARBA00022692"/>
    </source>
</evidence>
<dbReference type="AlphaFoldDB" id="A0A1I7Z0S7"/>
<dbReference type="InterPro" id="IPR005821">
    <property type="entry name" value="Ion_trans_dom"/>
</dbReference>
<dbReference type="PANTHER" id="PTHR46141">
    <property type="entry name" value="SODIUM LEAK CHANNEL NON-SELECTIVE PROTEIN"/>
    <property type="match status" value="1"/>
</dbReference>
<keyword evidence="4 5" id="KW-0472">Membrane</keyword>
<keyword evidence="2 5" id="KW-0812">Transmembrane</keyword>
<evidence type="ECO:0000256" key="5">
    <source>
        <dbReference type="SAM" id="Phobius"/>
    </source>
</evidence>
<feature type="domain" description="Ion transport" evidence="6">
    <location>
        <begin position="12"/>
        <end position="311"/>
    </location>
</feature>
<proteinExistence type="predicted"/>
<protein>
    <submittedName>
        <fullName evidence="8">Ion_trans domain-containing protein</fullName>
    </submittedName>
</protein>
<dbReference type="SUPFAM" id="SSF81324">
    <property type="entry name" value="Voltage-gated potassium channels"/>
    <property type="match status" value="1"/>
</dbReference>
<feature type="transmembrane region" description="Helical" evidence="5">
    <location>
        <begin position="161"/>
        <end position="183"/>
    </location>
</feature>
<dbReference type="Proteomes" id="UP000095287">
    <property type="component" value="Unplaced"/>
</dbReference>
<feature type="transmembrane region" description="Helical" evidence="5">
    <location>
        <begin position="278"/>
        <end position="302"/>
    </location>
</feature>
<evidence type="ECO:0000313" key="8">
    <source>
        <dbReference type="WBParaSite" id="L893_g21447.t1"/>
    </source>
</evidence>
<dbReference type="InterPro" id="IPR027359">
    <property type="entry name" value="Volt_channel_dom_sf"/>
</dbReference>
<feature type="transmembrane region" description="Helical" evidence="5">
    <location>
        <begin position="42"/>
        <end position="62"/>
    </location>
</feature>
<evidence type="ECO:0000256" key="1">
    <source>
        <dbReference type="ARBA" id="ARBA00004141"/>
    </source>
</evidence>
<dbReference type="GO" id="GO:0032224">
    <property type="term" value="P:positive regulation of synaptic transmission, cholinergic"/>
    <property type="evidence" value="ECO:0007669"/>
    <property type="project" value="TreeGrafter"/>
</dbReference>